<dbReference type="EMBL" id="JARAKH010000048">
    <property type="protein sequence ID" value="KAK8376733.1"/>
    <property type="molecule type" value="Genomic_DNA"/>
</dbReference>
<organism evidence="2 3">
    <name type="scientific">Scylla paramamosain</name>
    <name type="common">Mud crab</name>
    <dbReference type="NCBI Taxonomy" id="85552"/>
    <lineage>
        <taxon>Eukaryota</taxon>
        <taxon>Metazoa</taxon>
        <taxon>Ecdysozoa</taxon>
        <taxon>Arthropoda</taxon>
        <taxon>Crustacea</taxon>
        <taxon>Multicrustacea</taxon>
        <taxon>Malacostraca</taxon>
        <taxon>Eumalacostraca</taxon>
        <taxon>Eucarida</taxon>
        <taxon>Decapoda</taxon>
        <taxon>Pleocyemata</taxon>
        <taxon>Brachyura</taxon>
        <taxon>Eubrachyura</taxon>
        <taxon>Portunoidea</taxon>
        <taxon>Portunidae</taxon>
        <taxon>Portuninae</taxon>
        <taxon>Scylla</taxon>
    </lineage>
</organism>
<gene>
    <name evidence="2" type="ORF">O3P69_009980</name>
</gene>
<dbReference type="AlphaFoldDB" id="A0AAW0SNK7"/>
<accession>A0AAW0SNK7</accession>
<evidence type="ECO:0000256" key="1">
    <source>
        <dbReference type="SAM" id="MobiDB-lite"/>
    </source>
</evidence>
<feature type="region of interest" description="Disordered" evidence="1">
    <location>
        <begin position="1"/>
        <end position="54"/>
    </location>
</feature>
<proteinExistence type="predicted"/>
<evidence type="ECO:0000313" key="3">
    <source>
        <dbReference type="Proteomes" id="UP001487740"/>
    </source>
</evidence>
<name>A0AAW0SNK7_SCYPA</name>
<comment type="caution">
    <text evidence="2">The sequence shown here is derived from an EMBL/GenBank/DDBJ whole genome shotgun (WGS) entry which is preliminary data.</text>
</comment>
<keyword evidence="3" id="KW-1185">Reference proteome</keyword>
<reference evidence="2 3" key="1">
    <citation type="submission" date="2023-03" db="EMBL/GenBank/DDBJ databases">
        <title>High-quality genome of Scylla paramamosain provides insights in environmental adaptation.</title>
        <authorList>
            <person name="Zhang L."/>
        </authorList>
    </citation>
    <scope>NUCLEOTIDE SEQUENCE [LARGE SCALE GENOMIC DNA]</scope>
    <source>
        <strain evidence="2">LZ_2023a</strain>
        <tissue evidence="2">Muscle</tissue>
    </source>
</reference>
<dbReference type="Proteomes" id="UP001487740">
    <property type="component" value="Unassembled WGS sequence"/>
</dbReference>
<evidence type="ECO:0000313" key="2">
    <source>
        <dbReference type="EMBL" id="KAK8376733.1"/>
    </source>
</evidence>
<protein>
    <submittedName>
        <fullName evidence="2">Uncharacterized protein</fullName>
    </submittedName>
</protein>
<sequence length="112" mass="12086">MRRKCEPATVTAAGAQYPLPPTSPRSWLSRKRAGFGTELHSQTFPQPEPFLPSTQASLHTGEIRRGSVNLPQRLPTPAANTPIRTYQLQGSIIGMTPGHGASQRPGVLSTKT</sequence>